<evidence type="ECO:0000313" key="3">
    <source>
        <dbReference type="Proteomes" id="UP001177003"/>
    </source>
</evidence>
<name>A0AA36E1Y1_LACSI</name>
<organism evidence="2 3">
    <name type="scientific">Lactuca saligna</name>
    <name type="common">Willowleaf lettuce</name>
    <dbReference type="NCBI Taxonomy" id="75948"/>
    <lineage>
        <taxon>Eukaryota</taxon>
        <taxon>Viridiplantae</taxon>
        <taxon>Streptophyta</taxon>
        <taxon>Embryophyta</taxon>
        <taxon>Tracheophyta</taxon>
        <taxon>Spermatophyta</taxon>
        <taxon>Magnoliopsida</taxon>
        <taxon>eudicotyledons</taxon>
        <taxon>Gunneridae</taxon>
        <taxon>Pentapetalae</taxon>
        <taxon>asterids</taxon>
        <taxon>campanulids</taxon>
        <taxon>Asterales</taxon>
        <taxon>Asteraceae</taxon>
        <taxon>Cichorioideae</taxon>
        <taxon>Cichorieae</taxon>
        <taxon>Lactucinae</taxon>
        <taxon>Lactuca</taxon>
    </lineage>
</organism>
<protein>
    <recommendedName>
        <fullName evidence="4">Secreted protein</fullName>
    </recommendedName>
</protein>
<feature type="signal peptide" evidence="1">
    <location>
        <begin position="1"/>
        <end position="15"/>
    </location>
</feature>
<accession>A0AA36E1Y1</accession>
<keyword evidence="1" id="KW-0732">Signal</keyword>
<dbReference type="Proteomes" id="UP001177003">
    <property type="component" value="Chromosome 4"/>
</dbReference>
<evidence type="ECO:0008006" key="4">
    <source>
        <dbReference type="Google" id="ProtNLM"/>
    </source>
</evidence>
<proteinExistence type="predicted"/>
<dbReference type="AlphaFoldDB" id="A0AA36E1Y1"/>
<feature type="chain" id="PRO_5041366209" description="Secreted protein" evidence="1">
    <location>
        <begin position="16"/>
        <end position="127"/>
    </location>
</feature>
<keyword evidence="3" id="KW-1185">Reference proteome</keyword>
<sequence length="127" mass="13663">MLVATFTTLVSPTAASSIATTAASTAVEDEGCHWGVVSAIAVAAALSGRRELLPIALSTACHREWWLCSCFAIGCVYCYFNVMDACVWEFAGRISEEGHHGSQPWWLSPLMLIYHHLPCVGGCVCVI</sequence>
<dbReference type="EMBL" id="OX465080">
    <property type="protein sequence ID" value="CAI9278907.1"/>
    <property type="molecule type" value="Genomic_DNA"/>
</dbReference>
<gene>
    <name evidence="2" type="ORF">LSALG_LOCUS18742</name>
</gene>
<reference evidence="2" key="1">
    <citation type="submission" date="2023-04" db="EMBL/GenBank/DDBJ databases">
        <authorList>
            <person name="Vijverberg K."/>
            <person name="Xiong W."/>
            <person name="Schranz E."/>
        </authorList>
    </citation>
    <scope>NUCLEOTIDE SEQUENCE</scope>
</reference>
<evidence type="ECO:0000256" key="1">
    <source>
        <dbReference type="SAM" id="SignalP"/>
    </source>
</evidence>
<evidence type="ECO:0000313" key="2">
    <source>
        <dbReference type="EMBL" id="CAI9278907.1"/>
    </source>
</evidence>